<reference evidence="1 2" key="1">
    <citation type="submission" date="2024-06" db="EMBL/GenBank/DDBJ databases">
        <title>Pontibacter populi HYL7-15.</title>
        <authorList>
            <person name="Kim M.K."/>
        </authorList>
    </citation>
    <scope>NUCLEOTIDE SEQUENCE [LARGE SCALE GENOMIC DNA]</scope>
    <source>
        <strain evidence="1 2">HYL7-15</strain>
    </source>
</reference>
<dbReference type="EMBL" id="JBEOKT010000002">
    <property type="protein sequence ID" value="MER2996479.1"/>
    <property type="molecule type" value="Genomic_DNA"/>
</dbReference>
<name>A0ABV1RQ29_9BACT</name>
<evidence type="ECO:0000313" key="2">
    <source>
        <dbReference type="Proteomes" id="UP001476807"/>
    </source>
</evidence>
<dbReference type="Proteomes" id="UP001476807">
    <property type="component" value="Unassembled WGS sequence"/>
</dbReference>
<protein>
    <submittedName>
        <fullName evidence="1">Uncharacterized protein</fullName>
    </submittedName>
</protein>
<dbReference type="RefSeq" id="WP_350410788.1">
    <property type="nucleotide sequence ID" value="NZ_JBEOKT010000002.1"/>
</dbReference>
<proteinExistence type="predicted"/>
<comment type="caution">
    <text evidence="1">The sequence shown here is derived from an EMBL/GenBank/DDBJ whole genome shotgun (WGS) entry which is preliminary data.</text>
</comment>
<organism evidence="1 2">
    <name type="scientific">Pontibacter populi</name>
    <dbReference type="NCBI Taxonomy" id="890055"/>
    <lineage>
        <taxon>Bacteria</taxon>
        <taxon>Pseudomonadati</taxon>
        <taxon>Bacteroidota</taxon>
        <taxon>Cytophagia</taxon>
        <taxon>Cytophagales</taxon>
        <taxon>Hymenobacteraceae</taxon>
        <taxon>Pontibacter</taxon>
    </lineage>
</organism>
<gene>
    <name evidence="1" type="ORF">ABS362_02920</name>
</gene>
<evidence type="ECO:0000313" key="1">
    <source>
        <dbReference type="EMBL" id="MER2996479.1"/>
    </source>
</evidence>
<keyword evidence="2" id="KW-1185">Reference proteome</keyword>
<sequence>MNIKIPIPIGSKGYLIPIVDILRVESRSISFADAGAYNLYIFERTTTGDELFSLYSYKQKQDMLAAFSIISSLLIQKSKELVMLELEPMK</sequence>
<accession>A0ABV1RQ29</accession>